<dbReference type="GO" id="GO:0016020">
    <property type="term" value="C:membrane"/>
    <property type="evidence" value="ECO:0007669"/>
    <property type="project" value="UniProtKB-SubCell"/>
</dbReference>
<keyword evidence="3 5" id="KW-1133">Transmembrane helix</keyword>
<feature type="transmembrane region" description="Helical" evidence="5">
    <location>
        <begin position="92"/>
        <end position="111"/>
    </location>
</feature>
<evidence type="ECO:0000256" key="2">
    <source>
        <dbReference type="ARBA" id="ARBA00022692"/>
    </source>
</evidence>
<feature type="transmembrane region" description="Helical" evidence="5">
    <location>
        <begin position="209"/>
        <end position="229"/>
    </location>
</feature>
<organism evidence="6">
    <name type="scientific">freshwater metagenome</name>
    <dbReference type="NCBI Taxonomy" id="449393"/>
    <lineage>
        <taxon>unclassified sequences</taxon>
        <taxon>metagenomes</taxon>
        <taxon>ecological metagenomes</taxon>
    </lineage>
</organism>
<evidence type="ECO:0000256" key="3">
    <source>
        <dbReference type="ARBA" id="ARBA00022989"/>
    </source>
</evidence>
<evidence type="ECO:0000313" key="6">
    <source>
        <dbReference type="EMBL" id="CAB4607491.1"/>
    </source>
</evidence>
<dbReference type="Pfam" id="PF01040">
    <property type="entry name" value="UbiA"/>
    <property type="match status" value="1"/>
</dbReference>
<protein>
    <submittedName>
        <fullName evidence="6">Unannotated protein</fullName>
    </submittedName>
</protein>
<dbReference type="EMBL" id="CAEZUY010000007">
    <property type="protein sequence ID" value="CAB4607491.1"/>
    <property type="molecule type" value="Genomic_DNA"/>
</dbReference>
<comment type="subcellular location">
    <subcellularLocation>
        <location evidence="1">Membrane</location>
        <topology evidence="1">Multi-pass membrane protein</topology>
    </subcellularLocation>
</comment>
<gene>
    <name evidence="6" type="ORF">UFOPK1863_00176</name>
</gene>
<keyword evidence="2 5" id="KW-0812">Transmembrane</keyword>
<dbReference type="Gene3D" id="1.10.357.140">
    <property type="entry name" value="UbiA prenyltransferase"/>
    <property type="match status" value="1"/>
</dbReference>
<dbReference type="GO" id="GO:0016765">
    <property type="term" value="F:transferase activity, transferring alkyl or aryl (other than methyl) groups"/>
    <property type="evidence" value="ECO:0007669"/>
    <property type="project" value="InterPro"/>
</dbReference>
<sequence length="231" mass="25020">MITTNRFYKRIYLSVNGFLIATHFGPTVLVVTIAFLLSLTQYSIFDSAKIAAAILAGQCVVGWSNDLVDFPRDLASARMRKPLVAGAVSSGALKRAIFIALSLAVVLSFIGPLGRNGGALHCLGLLSATLYNFKLKETIFSALPYIISFGAAPWAIYLSADKNPSPWLVLAFMIFASAFHFLNVVKDLESDLQQGVLGLPQRLGRQKSIAAALVLILCGVTLLALKWRVLF</sequence>
<feature type="transmembrane region" description="Helical" evidence="5">
    <location>
        <begin position="12"/>
        <end position="38"/>
    </location>
</feature>
<dbReference type="InterPro" id="IPR044878">
    <property type="entry name" value="UbiA_sf"/>
</dbReference>
<feature type="transmembrane region" description="Helical" evidence="5">
    <location>
        <begin position="166"/>
        <end position="185"/>
    </location>
</feature>
<proteinExistence type="predicted"/>
<evidence type="ECO:0000256" key="5">
    <source>
        <dbReference type="SAM" id="Phobius"/>
    </source>
</evidence>
<dbReference type="AlphaFoldDB" id="A0A6J6H1D9"/>
<evidence type="ECO:0000256" key="4">
    <source>
        <dbReference type="ARBA" id="ARBA00023136"/>
    </source>
</evidence>
<accession>A0A6J6H1D9</accession>
<reference evidence="6" key="1">
    <citation type="submission" date="2020-05" db="EMBL/GenBank/DDBJ databases">
        <authorList>
            <person name="Chiriac C."/>
            <person name="Salcher M."/>
            <person name="Ghai R."/>
            <person name="Kavagutti S V."/>
        </authorList>
    </citation>
    <scope>NUCLEOTIDE SEQUENCE</scope>
</reference>
<keyword evidence="4 5" id="KW-0472">Membrane</keyword>
<feature type="transmembrane region" description="Helical" evidence="5">
    <location>
        <begin position="140"/>
        <end position="160"/>
    </location>
</feature>
<evidence type="ECO:0000256" key="1">
    <source>
        <dbReference type="ARBA" id="ARBA00004141"/>
    </source>
</evidence>
<dbReference type="InterPro" id="IPR000537">
    <property type="entry name" value="UbiA_prenyltransferase"/>
</dbReference>
<name>A0A6J6H1D9_9ZZZZ</name>